<dbReference type="PANTHER" id="PTHR11669">
    <property type="entry name" value="REPLICATION FACTOR C / DNA POLYMERASE III GAMMA-TAU SUBUNIT"/>
    <property type="match status" value="1"/>
</dbReference>
<protein>
    <submittedName>
        <fullName evidence="11">DNA-directed DNA polymerase</fullName>
    </submittedName>
</protein>
<dbReference type="InterPro" id="IPR054506">
    <property type="entry name" value="DnaA_N-like_STI"/>
</dbReference>
<evidence type="ECO:0000256" key="6">
    <source>
        <dbReference type="ARBA" id="ARBA00023054"/>
    </source>
</evidence>
<dbReference type="InterPro" id="IPR022754">
    <property type="entry name" value="DNA_pol_III_gamma-3"/>
</dbReference>
<dbReference type="GO" id="GO:0009360">
    <property type="term" value="C:DNA polymerase III complex"/>
    <property type="evidence" value="ECO:0007669"/>
    <property type="project" value="InterPro"/>
</dbReference>
<dbReference type="Pfam" id="PF13177">
    <property type="entry name" value="DNA_pol3_delta2"/>
    <property type="match status" value="1"/>
</dbReference>
<feature type="domain" description="DNA polymerase III subunit gamma/tau helical lid" evidence="9">
    <location>
        <begin position="661"/>
        <end position="702"/>
    </location>
</feature>
<dbReference type="InterPro" id="IPR045085">
    <property type="entry name" value="HLD_clamp_pol_III_gamma_tau"/>
</dbReference>
<dbReference type="FunFam" id="1.10.8.60:FF:000013">
    <property type="entry name" value="DNA polymerase III subunit gamma/tau"/>
    <property type="match status" value="1"/>
</dbReference>
<feature type="region of interest" description="Disordered" evidence="7">
    <location>
        <begin position="178"/>
        <end position="217"/>
    </location>
</feature>
<dbReference type="Pfam" id="PF12169">
    <property type="entry name" value="DNA_pol3_gamma3"/>
    <property type="match status" value="1"/>
</dbReference>
<evidence type="ECO:0000256" key="7">
    <source>
        <dbReference type="SAM" id="MobiDB-lite"/>
    </source>
</evidence>
<dbReference type="GO" id="GO:0005524">
    <property type="term" value="F:ATP binding"/>
    <property type="evidence" value="ECO:0007669"/>
    <property type="project" value="UniProtKB-KW"/>
</dbReference>
<keyword evidence="6" id="KW-0175">Coiled coil</keyword>
<accession>A0AAV3RE20</accession>
<dbReference type="GO" id="GO:0003677">
    <property type="term" value="F:DNA binding"/>
    <property type="evidence" value="ECO:0007669"/>
    <property type="project" value="InterPro"/>
</dbReference>
<dbReference type="GO" id="GO:0003887">
    <property type="term" value="F:DNA-directed DNA polymerase activity"/>
    <property type="evidence" value="ECO:0007669"/>
    <property type="project" value="UniProtKB-KW"/>
</dbReference>
<feature type="compositionally biased region" description="Polar residues" evidence="7">
    <location>
        <begin position="841"/>
        <end position="867"/>
    </location>
</feature>
<gene>
    <name evidence="11" type="ORF">LIER_27672</name>
</gene>
<dbReference type="SUPFAM" id="SSF48019">
    <property type="entry name" value="post-AAA+ oligomerization domain-like"/>
    <property type="match status" value="1"/>
</dbReference>
<dbReference type="GO" id="GO:0006281">
    <property type="term" value="P:DNA repair"/>
    <property type="evidence" value="ECO:0007669"/>
    <property type="project" value="TreeGrafter"/>
</dbReference>
<feature type="compositionally biased region" description="Basic and acidic residues" evidence="7">
    <location>
        <begin position="77"/>
        <end position="90"/>
    </location>
</feature>
<feature type="domain" description="STICHEL DnaA-N-like alpha-beta" evidence="10">
    <location>
        <begin position="934"/>
        <end position="1012"/>
    </location>
</feature>
<keyword evidence="2" id="KW-0479">Metal-binding</keyword>
<evidence type="ECO:0000256" key="3">
    <source>
        <dbReference type="ARBA" id="ARBA00022741"/>
    </source>
</evidence>
<dbReference type="EMBL" id="BAABME010008977">
    <property type="protein sequence ID" value="GAA0174233.1"/>
    <property type="molecule type" value="Genomic_DNA"/>
</dbReference>
<reference evidence="11 12" key="1">
    <citation type="submission" date="2024-01" db="EMBL/GenBank/DDBJ databases">
        <title>The complete chloroplast genome sequence of Lithospermum erythrorhizon: insights into the phylogenetic relationship among Boraginaceae species and the maternal lineages of purple gromwells.</title>
        <authorList>
            <person name="Okada T."/>
            <person name="Watanabe K."/>
        </authorList>
    </citation>
    <scope>NUCLEOTIDE SEQUENCE [LARGE SCALE GENOMIC DNA]</scope>
</reference>
<feature type="domain" description="DNA polymerase III gamma subunit" evidence="8">
    <location>
        <begin position="710"/>
        <end position="773"/>
    </location>
</feature>
<dbReference type="InterPro" id="IPR012763">
    <property type="entry name" value="DNA_pol_III_sug/sutau_N"/>
</dbReference>
<dbReference type="Gene3D" id="3.40.50.300">
    <property type="entry name" value="P-loop containing nucleotide triphosphate hydrolases"/>
    <property type="match status" value="1"/>
</dbReference>
<dbReference type="InterPro" id="IPR027417">
    <property type="entry name" value="P-loop_NTPase"/>
</dbReference>
<name>A0AAV3RE20_LITER</name>
<evidence type="ECO:0000259" key="8">
    <source>
        <dbReference type="Pfam" id="PF12169"/>
    </source>
</evidence>
<feature type="region of interest" description="Disordered" evidence="7">
    <location>
        <begin position="1072"/>
        <end position="1096"/>
    </location>
</feature>
<dbReference type="CDD" id="cd18137">
    <property type="entry name" value="HLD_clamp_pol_III_gamma_tau"/>
    <property type="match status" value="1"/>
</dbReference>
<dbReference type="Pfam" id="PF22608">
    <property type="entry name" value="DNAX_ATPase_lid"/>
    <property type="match status" value="1"/>
</dbReference>
<keyword evidence="11" id="KW-0548">Nucleotidyltransferase</keyword>
<dbReference type="GO" id="GO:0006261">
    <property type="term" value="P:DNA-templated DNA replication"/>
    <property type="evidence" value="ECO:0007669"/>
    <property type="project" value="TreeGrafter"/>
</dbReference>
<evidence type="ECO:0000313" key="12">
    <source>
        <dbReference type="Proteomes" id="UP001454036"/>
    </source>
</evidence>
<dbReference type="GO" id="GO:0005663">
    <property type="term" value="C:DNA replication factor C complex"/>
    <property type="evidence" value="ECO:0007669"/>
    <property type="project" value="TreeGrafter"/>
</dbReference>
<feature type="compositionally biased region" description="Polar residues" evidence="7">
    <location>
        <begin position="901"/>
        <end position="914"/>
    </location>
</feature>
<keyword evidence="12" id="KW-1185">Reference proteome</keyword>
<feature type="region of interest" description="Disordered" evidence="7">
    <location>
        <begin position="69"/>
        <end position="101"/>
    </location>
</feature>
<dbReference type="Proteomes" id="UP001454036">
    <property type="component" value="Unassembled WGS sequence"/>
</dbReference>
<comment type="caution">
    <text evidence="11">The sequence shown here is derived from an EMBL/GenBank/DDBJ whole genome shotgun (WGS) entry which is preliminary data.</text>
</comment>
<keyword evidence="3" id="KW-0547">Nucleotide-binding</keyword>
<keyword evidence="5" id="KW-0067">ATP-binding</keyword>
<dbReference type="SUPFAM" id="SSF52540">
    <property type="entry name" value="P-loop containing nucleoside triphosphate hydrolases"/>
    <property type="match status" value="1"/>
</dbReference>
<dbReference type="AlphaFoldDB" id="A0AAV3RE20"/>
<dbReference type="NCBIfam" id="TIGR02397">
    <property type="entry name" value="dnaX_nterm"/>
    <property type="match status" value="1"/>
</dbReference>
<feature type="compositionally biased region" description="Polar residues" evidence="7">
    <location>
        <begin position="34"/>
        <end position="50"/>
    </location>
</feature>
<feature type="compositionally biased region" description="Polar residues" evidence="7">
    <location>
        <begin position="881"/>
        <end position="894"/>
    </location>
</feature>
<evidence type="ECO:0000256" key="2">
    <source>
        <dbReference type="ARBA" id="ARBA00022723"/>
    </source>
</evidence>
<dbReference type="GO" id="GO:0046872">
    <property type="term" value="F:metal ion binding"/>
    <property type="evidence" value="ECO:0007669"/>
    <property type="project" value="UniProtKB-KW"/>
</dbReference>
<evidence type="ECO:0000256" key="4">
    <source>
        <dbReference type="ARBA" id="ARBA00022833"/>
    </source>
</evidence>
<dbReference type="PANTHER" id="PTHR11669:SF63">
    <property type="entry name" value="PROTEIN STICHEL"/>
    <property type="match status" value="1"/>
</dbReference>
<dbReference type="InterPro" id="IPR050238">
    <property type="entry name" value="DNA_Rep/Repair_Clamp_Loader"/>
</dbReference>
<proteinExistence type="inferred from homology"/>
<feature type="region of interest" description="Disordered" evidence="7">
    <location>
        <begin position="833"/>
        <end position="914"/>
    </location>
</feature>
<evidence type="ECO:0000313" key="11">
    <source>
        <dbReference type="EMBL" id="GAA0174233.1"/>
    </source>
</evidence>
<organism evidence="11 12">
    <name type="scientific">Lithospermum erythrorhizon</name>
    <name type="common">Purple gromwell</name>
    <name type="synonym">Lithospermum officinale var. erythrorhizon</name>
    <dbReference type="NCBI Taxonomy" id="34254"/>
    <lineage>
        <taxon>Eukaryota</taxon>
        <taxon>Viridiplantae</taxon>
        <taxon>Streptophyta</taxon>
        <taxon>Embryophyta</taxon>
        <taxon>Tracheophyta</taxon>
        <taxon>Spermatophyta</taxon>
        <taxon>Magnoliopsida</taxon>
        <taxon>eudicotyledons</taxon>
        <taxon>Gunneridae</taxon>
        <taxon>Pentapetalae</taxon>
        <taxon>asterids</taxon>
        <taxon>lamiids</taxon>
        <taxon>Boraginales</taxon>
        <taxon>Boraginaceae</taxon>
        <taxon>Boraginoideae</taxon>
        <taxon>Lithospermeae</taxon>
        <taxon>Lithospermum</taxon>
    </lineage>
</organism>
<keyword evidence="11" id="KW-0239">DNA-directed DNA polymerase</keyword>
<comment type="similarity">
    <text evidence="1">Belongs to the DnaX/STICHEL family.</text>
</comment>
<dbReference type="GO" id="GO:0003689">
    <property type="term" value="F:DNA clamp loader activity"/>
    <property type="evidence" value="ECO:0007669"/>
    <property type="project" value="TreeGrafter"/>
</dbReference>
<dbReference type="CDD" id="cd00009">
    <property type="entry name" value="AAA"/>
    <property type="match status" value="1"/>
</dbReference>
<evidence type="ECO:0000259" key="10">
    <source>
        <dbReference type="Pfam" id="PF23007"/>
    </source>
</evidence>
<evidence type="ECO:0000259" key="9">
    <source>
        <dbReference type="Pfam" id="PF22608"/>
    </source>
</evidence>
<feature type="region of interest" description="Disordered" evidence="7">
    <location>
        <begin position="27"/>
        <end position="50"/>
    </location>
</feature>
<dbReference type="InterPro" id="IPR008921">
    <property type="entry name" value="DNA_pol3_clamp-load_cplx_C"/>
</dbReference>
<evidence type="ECO:0000256" key="1">
    <source>
        <dbReference type="ARBA" id="ARBA00006360"/>
    </source>
</evidence>
<sequence>MEAKEVGFDGSNLHLRKELTQIKKAAKRVLRDPGTTSSWRSPLNSARSTMQVSNSARLDFYHDHNSDFHQFNNSKVPTKEFSPESNHDDGNNSGNVGGKSGEKEKKVYLCNWKMQRSGSEKSKQIDDVVNGNDKGSSWTLEGSVENGLNDSKSDTYVGERYGSMILNCKDAIFTPSIRRSAKKRSKRSGNANIGLRNYSNTSKGMRHGLPNKGSKGVLESLPVMGLGKDDSTSMADQSDDTEDYFNLKVLKKGSVSSPLLARLANMNRERLSTKLVDNRKDDSSYTYSTPALSTTSFKKYYVGYPSTVGSWVATTTSLNDTDVDSDDPWGLPGREGCGIPCYWSKRSTPKSRGYGNCFSPSLSDTLRRKGSSILCGKHSKYQKRRHRSSLGYGKRNFSSRNSGQGLVPLLINSVDGDGGSSMGSGSNADELSTNFGELDLEAVNRLDGRSWSTTCRSHEGLELITLNGAAEEEGSGESVNSLSTKYRPMFFEDMIGQNIVVQSLLNSVLRGKIAPVYLFQGPRGTGKTSTATIFAAALNCLSSKEIKPCGVCRGCAEYLSGKRRNIREIDGSSKKAIDRIKYLLKNLPVVSSSPFLRYQVFVVDECHLLPAKAWMAFLKFLQEPPLNIVFVLITTDIDNLPRTILSRCQKYIFMKIRDSDIVSRLRKIATEENLDAEPDALDLIALNADGSLRDAETMLEQLSLFGKTITTSLVNELVGVVSDEKLLELLELALSSDTAETVKRARELLDSGVDPIVLMSQLASIIMDIISGTHPKVDAARSGSFFSGGSLTNIELERLKHALKLLSDAEKQLRVSSERSTWFTATLLQLGSLPTPDRTHSGSSRRQSSRATEEALSSTYREATSLNDRPLGPQIPENLCSFPQATHNKSSNKNVPYIQSDGISSKAKPTQSNDNRILSASQDYSVNEKAVPSDSQILDNIFARCIEKCHSKTLRRLLHTHGKLVSISQVKGVFVAYITFNDSDIKTRVERFLSSITNAFEYVLRSNVEVNIVMLPNGWTSVNNVRVSPQDRHHLGSTSHRNGDEMPSGFKVDAYSNMELQQDSLKISKGSFDNSEAMLPGTVESTDGTSGLKERKSEIPAQRIESIIHEQRLETAWLQAMEKGTPGPGSLSRLTPGRNQVLPQDSSYLHSQMESINSLDFRTQHMEDELNNELKKLKEVVDGKVFRDDQISKKHHLPLSPSLLHDTNVTVHLNKECTVYESGAGSGGCSGLFCWNNRKPLERVKVKQGTPILSHKRRRFLWLGDCLKPRRSRNGKR</sequence>
<dbReference type="Gene3D" id="1.10.8.60">
    <property type="match status" value="1"/>
</dbReference>
<dbReference type="Pfam" id="PF23007">
    <property type="entry name" value="DnaA_N-like_STI"/>
    <property type="match status" value="1"/>
</dbReference>
<keyword evidence="11" id="KW-0808">Transferase</keyword>
<keyword evidence="4" id="KW-0862">Zinc</keyword>
<evidence type="ECO:0000256" key="5">
    <source>
        <dbReference type="ARBA" id="ARBA00022840"/>
    </source>
</evidence>